<evidence type="ECO:0000259" key="2">
    <source>
        <dbReference type="Pfam" id="PF25581"/>
    </source>
</evidence>
<dbReference type="Pfam" id="PF25581">
    <property type="entry name" value="AsqO_C"/>
    <property type="match status" value="1"/>
</dbReference>
<name>A0ABR1H6H0_9HYPO</name>
<dbReference type="Pfam" id="PF24137">
    <property type="entry name" value="DA_N"/>
    <property type="match status" value="1"/>
</dbReference>
<evidence type="ECO:0008006" key="5">
    <source>
        <dbReference type="Google" id="ProtNLM"/>
    </source>
</evidence>
<dbReference type="SUPFAM" id="SSF159245">
    <property type="entry name" value="AttH-like"/>
    <property type="match status" value="1"/>
</dbReference>
<comment type="caution">
    <text evidence="3">The sequence shown here is derived from an EMBL/GenBank/DDBJ whole genome shotgun (WGS) entry which is preliminary data.</text>
</comment>
<evidence type="ECO:0000259" key="1">
    <source>
        <dbReference type="Pfam" id="PF24137"/>
    </source>
</evidence>
<dbReference type="Proteomes" id="UP001498476">
    <property type="component" value="Unassembled WGS sequence"/>
</dbReference>
<protein>
    <recommendedName>
        <fullName evidence="5">AttH domain-containing protein</fullName>
    </recommendedName>
</protein>
<evidence type="ECO:0000313" key="4">
    <source>
        <dbReference type="Proteomes" id="UP001498476"/>
    </source>
</evidence>
<dbReference type="InterPro" id="IPR057722">
    <property type="entry name" value="AsqO/PenF-like_C"/>
</dbReference>
<reference evidence="3 4" key="1">
    <citation type="journal article" date="2025" name="Microbiol. Resour. Announc.">
        <title>Draft genome sequences for Neonectria magnoliae and Neonectria punicea, canker pathogens of Liriodendron tulipifera and Acer saccharum in West Virginia.</title>
        <authorList>
            <person name="Petronek H.M."/>
            <person name="Kasson M.T."/>
            <person name="Metheny A.M."/>
            <person name="Stauder C.M."/>
            <person name="Lovett B."/>
            <person name="Lynch S.C."/>
            <person name="Garnas J.R."/>
            <person name="Kasson L.R."/>
            <person name="Stajich J.E."/>
        </authorList>
    </citation>
    <scope>NUCLEOTIDE SEQUENCE [LARGE SCALE GENOMIC DNA]</scope>
    <source>
        <strain evidence="3 4">NRRL 64653</strain>
    </source>
</reference>
<organism evidence="3 4">
    <name type="scientific">Neonectria punicea</name>
    <dbReference type="NCBI Taxonomy" id="979145"/>
    <lineage>
        <taxon>Eukaryota</taxon>
        <taxon>Fungi</taxon>
        <taxon>Dikarya</taxon>
        <taxon>Ascomycota</taxon>
        <taxon>Pezizomycotina</taxon>
        <taxon>Sordariomycetes</taxon>
        <taxon>Hypocreomycetidae</taxon>
        <taxon>Hypocreales</taxon>
        <taxon>Nectriaceae</taxon>
        <taxon>Neonectria</taxon>
    </lineage>
</organism>
<feature type="domain" description="Diels-Alderase N-terminal" evidence="1">
    <location>
        <begin position="136"/>
        <end position="209"/>
    </location>
</feature>
<dbReference type="EMBL" id="JAZAVJ010000066">
    <property type="protein sequence ID" value="KAK7416630.1"/>
    <property type="molecule type" value="Genomic_DNA"/>
</dbReference>
<proteinExistence type="predicted"/>
<accession>A0ABR1H6H0</accession>
<feature type="domain" description="AsqO/PenF-like C-terminal" evidence="2">
    <location>
        <begin position="216"/>
        <end position="341"/>
    </location>
</feature>
<evidence type="ECO:0000313" key="3">
    <source>
        <dbReference type="EMBL" id="KAK7416630.1"/>
    </source>
</evidence>
<gene>
    <name evidence="3" type="ORF">QQX98_005101</name>
</gene>
<keyword evidence="4" id="KW-1185">Reference proteome</keyword>
<sequence length="347" mass="37996">MLRSSGFINTLAAFGHLASSSPTQSYTATDVFQQGVLEGPSIGDFISSAQGFDGPKVRPINNTAYDWWYFDVVSKDLKSNTGITFLSAPHSGFVSSNRASDDMLFVSFSLSTAEFPDYGFVANATEATVLGICVTTVDIPELNTTGSITFKSIAPPHYPTGPVMAGLSMEVSPGVGWANAIPAAEAEVYYKINDTEVKFTGYGYHDKNWGVEPFIDHVDSWYWGHGTVGPYNVVWFDVLHTSGSEHVSAYVAKDGEIVTAKASGLTIRPTGNFTFPPSRGDLPPGFRMEIDMEEGILDIDIVNTQFSISHFDFYHRWIGSLTGRIRGQEEVFTGQGLYEQYALVQRH</sequence>
<dbReference type="InterPro" id="IPR056402">
    <property type="entry name" value="DA_N"/>
</dbReference>